<dbReference type="HAMAP" id="MF_01916">
    <property type="entry name" value="Cardiolipin_synth_Cls"/>
    <property type="match status" value="1"/>
</dbReference>
<dbReference type="SMART" id="SM00155">
    <property type="entry name" value="PLDc"/>
    <property type="match status" value="2"/>
</dbReference>
<dbReference type="CDD" id="cd09110">
    <property type="entry name" value="PLDc_CLS_1"/>
    <property type="match status" value="1"/>
</dbReference>
<keyword evidence="7 12" id="KW-1133">Transmembrane helix</keyword>
<dbReference type="InterPro" id="IPR030874">
    <property type="entry name" value="Cardiolipin_synth_Firmi"/>
</dbReference>
<feature type="transmembrane region" description="Helical" evidence="12">
    <location>
        <begin position="12"/>
        <end position="35"/>
    </location>
</feature>
<dbReference type="EC" id="2.7.8.-" evidence="14"/>
<gene>
    <name evidence="14" type="primary">clsA</name>
    <name evidence="14" type="ORF">McpAg1_01220</name>
</gene>
<keyword evidence="2" id="KW-1003">Cell membrane</keyword>
<dbReference type="Pfam" id="PF13091">
    <property type="entry name" value="PLDc_2"/>
    <property type="match status" value="2"/>
</dbReference>
<feature type="domain" description="PLD phosphodiesterase" evidence="13">
    <location>
        <begin position="412"/>
        <end position="439"/>
    </location>
</feature>
<dbReference type="PROSITE" id="PS50035">
    <property type="entry name" value="PLD"/>
    <property type="match status" value="2"/>
</dbReference>
<dbReference type="Pfam" id="PF13396">
    <property type="entry name" value="PLDc_N"/>
    <property type="match status" value="1"/>
</dbReference>
<dbReference type="AlphaFoldDB" id="A0AAE4SAY4"/>
<dbReference type="Proteomes" id="UP001273136">
    <property type="component" value="Unassembled WGS sequence"/>
</dbReference>
<sequence length="500" mass="56298">MIDILWNLIGEGVVWFVAIIVILVNIGAIVTLLFLERRNPQVVAGWLLLILLVPIIGFVVYLFFGRHLYGEHIFSKKTVADEGFAKIAQYQYKQIQEKTLRLPAEIERFDSAIALLLNLDDAAYSDNNQVDVYTHGEDKFAAFKEAIKSAEHHIHMEYYILRADELGREIIDLLAERAAAGVEVRVLFDAVGVQKVKKEFYANLTKAGGRVAIFFPLKIPFLNTRINFRNHRKILVVDGKTGFIGGFNIGDEYLGKGPLGYWRDTHLRIHGASVASLQTRFIMDWNYTVPDAPVVLGSHKDTDNRYYPLKELLAPHGTSGVQIASSGPDGAGRAIYSGFVSLIGHARKSIYIHTPYFIPDETIFTALLLAIRAGIDVRIVIPCKPDHPFVYWASYSYLGDLVRAGAKGYTYDNGFIHSKTAIIDGVASTIGTANWDIRSFKLNFETNAFVYDETFGQMMNDIMTKEMEEKCTLVTAEIYNNRPNWIKFKEGICRLVSPLL</sequence>
<dbReference type="FunFam" id="3.30.870.10:FF:000014">
    <property type="entry name" value="Cardiolipin synthase"/>
    <property type="match status" value="1"/>
</dbReference>
<dbReference type="GO" id="GO:0005886">
    <property type="term" value="C:plasma membrane"/>
    <property type="evidence" value="ECO:0007669"/>
    <property type="project" value="UniProtKB-SubCell"/>
</dbReference>
<keyword evidence="11" id="KW-1208">Phospholipid metabolism</keyword>
<dbReference type="RefSeq" id="WP_338093339.1">
    <property type="nucleotide sequence ID" value="NZ_JAWDKA010000001.1"/>
</dbReference>
<evidence type="ECO:0000256" key="1">
    <source>
        <dbReference type="ARBA" id="ARBA00004651"/>
    </source>
</evidence>
<evidence type="ECO:0000256" key="2">
    <source>
        <dbReference type="ARBA" id="ARBA00022475"/>
    </source>
</evidence>
<evidence type="ECO:0000259" key="13">
    <source>
        <dbReference type="PROSITE" id="PS50035"/>
    </source>
</evidence>
<dbReference type="GO" id="GO:0032049">
    <property type="term" value="P:cardiolipin biosynthetic process"/>
    <property type="evidence" value="ECO:0007669"/>
    <property type="project" value="InterPro"/>
</dbReference>
<dbReference type="GO" id="GO:0008808">
    <property type="term" value="F:cardiolipin synthase activity"/>
    <property type="evidence" value="ECO:0007669"/>
    <property type="project" value="InterPro"/>
</dbReference>
<dbReference type="EMBL" id="JAWDKA010000001">
    <property type="protein sequence ID" value="MDV0440945.1"/>
    <property type="molecule type" value="Genomic_DNA"/>
</dbReference>
<keyword evidence="5 12" id="KW-0812">Transmembrane</keyword>
<organism evidence="14 15">
    <name type="scientific">Methanorbis furvi</name>
    <dbReference type="NCBI Taxonomy" id="3028299"/>
    <lineage>
        <taxon>Archaea</taxon>
        <taxon>Methanobacteriati</taxon>
        <taxon>Methanobacteriota</taxon>
        <taxon>Stenosarchaea group</taxon>
        <taxon>Methanomicrobia</taxon>
        <taxon>Methanomicrobiales</taxon>
        <taxon>Methanocorpusculaceae</taxon>
        <taxon>Methanorbis</taxon>
    </lineage>
</organism>
<evidence type="ECO:0000256" key="10">
    <source>
        <dbReference type="ARBA" id="ARBA00023209"/>
    </source>
</evidence>
<evidence type="ECO:0000256" key="11">
    <source>
        <dbReference type="ARBA" id="ARBA00023264"/>
    </source>
</evidence>
<comment type="subcellular location">
    <subcellularLocation>
        <location evidence="1">Cell membrane</location>
        <topology evidence="1">Multi-pass membrane protein</topology>
    </subcellularLocation>
</comment>
<evidence type="ECO:0000256" key="12">
    <source>
        <dbReference type="SAM" id="Phobius"/>
    </source>
</evidence>
<evidence type="ECO:0000256" key="3">
    <source>
        <dbReference type="ARBA" id="ARBA00022516"/>
    </source>
</evidence>
<protein>
    <submittedName>
        <fullName evidence="14">Major cardiolipin synthase ClsA</fullName>
        <ecNumber evidence="14">2.7.8.-</ecNumber>
    </submittedName>
</protein>
<dbReference type="SUPFAM" id="SSF56024">
    <property type="entry name" value="Phospholipase D/nuclease"/>
    <property type="match status" value="2"/>
</dbReference>
<keyword evidence="10" id="KW-0594">Phospholipid biosynthesis</keyword>
<keyword evidence="9 12" id="KW-0472">Membrane</keyword>
<dbReference type="Gene3D" id="3.30.870.10">
    <property type="entry name" value="Endonuclease Chain A"/>
    <property type="match status" value="2"/>
</dbReference>
<reference evidence="14" key="1">
    <citation type="submission" date="2023-06" db="EMBL/GenBank/DDBJ databases">
        <title>Genome sequence of Methancorpusculaceae sp. Ag1.</title>
        <authorList>
            <person name="Protasov E."/>
            <person name="Platt K."/>
            <person name="Poehlein A."/>
            <person name="Daniel R."/>
            <person name="Brune A."/>
        </authorList>
    </citation>
    <scope>NUCLEOTIDE SEQUENCE</scope>
    <source>
        <strain evidence="14">Ag1</strain>
    </source>
</reference>
<evidence type="ECO:0000313" key="14">
    <source>
        <dbReference type="EMBL" id="MDV0440945.1"/>
    </source>
</evidence>
<keyword evidence="3" id="KW-0444">Lipid biosynthesis</keyword>
<evidence type="ECO:0000256" key="4">
    <source>
        <dbReference type="ARBA" id="ARBA00022679"/>
    </source>
</evidence>
<keyword evidence="6" id="KW-0677">Repeat</keyword>
<dbReference type="InterPro" id="IPR001736">
    <property type="entry name" value="PLipase_D/transphosphatidylase"/>
</dbReference>
<evidence type="ECO:0000256" key="5">
    <source>
        <dbReference type="ARBA" id="ARBA00022692"/>
    </source>
</evidence>
<comment type="caution">
    <text evidence="14">The sequence shown here is derived from an EMBL/GenBank/DDBJ whole genome shotgun (WGS) entry which is preliminary data.</text>
</comment>
<keyword evidence="4 14" id="KW-0808">Transferase</keyword>
<accession>A0AAE4SAY4</accession>
<evidence type="ECO:0000256" key="9">
    <source>
        <dbReference type="ARBA" id="ARBA00023136"/>
    </source>
</evidence>
<feature type="domain" description="PLD phosphodiesterase" evidence="13">
    <location>
        <begin position="226"/>
        <end position="253"/>
    </location>
</feature>
<evidence type="ECO:0000256" key="7">
    <source>
        <dbReference type="ARBA" id="ARBA00022989"/>
    </source>
</evidence>
<proteinExistence type="inferred from homology"/>
<dbReference type="PANTHER" id="PTHR21248">
    <property type="entry name" value="CARDIOLIPIN SYNTHASE"/>
    <property type="match status" value="1"/>
</dbReference>
<name>A0AAE4SAY4_9EURY</name>
<dbReference type="CDD" id="cd09112">
    <property type="entry name" value="PLDc_CLS_2"/>
    <property type="match status" value="1"/>
</dbReference>
<dbReference type="InterPro" id="IPR027379">
    <property type="entry name" value="CLS_N"/>
</dbReference>
<evidence type="ECO:0000256" key="8">
    <source>
        <dbReference type="ARBA" id="ARBA00023098"/>
    </source>
</evidence>
<keyword evidence="8" id="KW-0443">Lipid metabolism</keyword>
<keyword evidence="15" id="KW-1185">Reference proteome</keyword>
<evidence type="ECO:0000256" key="6">
    <source>
        <dbReference type="ARBA" id="ARBA00022737"/>
    </source>
</evidence>
<dbReference type="NCBIfam" id="TIGR04265">
    <property type="entry name" value="bac_cardiolipin"/>
    <property type="match status" value="1"/>
</dbReference>
<evidence type="ECO:0000313" key="15">
    <source>
        <dbReference type="Proteomes" id="UP001273136"/>
    </source>
</evidence>
<dbReference type="PANTHER" id="PTHR21248:SF22">
    <property type="entry name" value="PHOSPHOLIPASE D"/>
    <property type="match status" value="1"/>
</dbReference>
<dbReference type="InterPro" id="IPR022924">
    <property type="entry name" value="Cardiolipin_synthase"/>
</dbReference>
<dbReference type="InterPro" id="IPR025202">
    <property type="entry name" value="PLD-like_dom"/>
</dbReference>
<feature type="transmembrane region" description="Helical" evidence="12">
    <location>
        <begin position="42"/>
        <end position="64"/>
    </location>
</feature>